<name>A0A0D0D8L4_9AGAM</name>
<keyword evidence="2" id="KW-1185">Reference proteome</keyword>
<reference evidence="2" key="2">
    <citation type="submission" date="2015-01" db="EMBL/GenBank/DDBJ databases">
        <title>Evolutionary Origins and Diversification of the Mycorrhizal Mutualists.</title>
        <authorList>
            <consortium name="DOE Joint Genome Institute"/>
            <consortium name="Mycorrhizal Genomics Consortium"/>
            <person name="Kohler A."/>
            <person name="Kuo A."/>
            <person name="Nagy L.G."/>
            <person name="Floudas D."/>
            <person name="Copeland A."/>
            <person name="Barry K.W."/>
            <person name="Cichocki N."/>
            <person name="Veneault-Fourrey C."/>
            <person name="LaButti K."/>
            <person name="Lindquist E.A."/>
            <person name="Lipzen A."/>
            <person name="Lundell T."/>
            <person name="Morin E."/>
            <person name="Murat C."/>
            <person name="Riley R."/>
            <person name="Ohm R."/>
            <person name="Sun H."/>
            <person name="Tunlid A."/>
            <person name="Henrissat B."/>
            <person name="Grigoriev I.V."/>
            <person name="Hibbett D.S."/>
            <person name="Martin F."/>
        </authorList>
    </citation>
    <scope>NUCLEOTIDE SEQUENCE [LARGE SCALE GENOMIC DNA]</scope>
    <source>
        <strain evidence="2">Ve08.2h10</strain>
    </source>
</reference>
<dbReference type="Proteomes" id="UP000054538">
    <property type="component" value="Unassembled WGS sequence"/>
</dbReference>
<accession>A0A0D0D8L4</accession>
<dbReference type="InParanoid" id="A0A0D0D8L4"/>
<dbReference type="EMBL" id="KN826107">
    <property type="protein sequence ID" value="KIK80076.1"/>
    <property type="molecule type" value="Genomic_DNA"/>
</dbReference>
<dbReference type="AlphaFoldDB" id="A0A0D0D8L4"/>
<protein>
    <submittedName>
        <fullName evidence="1">Uncharacterized protein</fullName>
    </submittedName>
</protein>
<proteinExistence type="predicted"/>
<sequence length="149" mass="16541">MSMEQATSIPCPPDSPWALTDLIMEYMCRRFHAELFPTTDPKGILPDINIPAEMVCETNQMYEILAQAHRNPVTLSDFDPGTEVHHPSAFLHNVALNRENSCDPALAGYTHLSEPAILIAESGEVIAWYLPAAVSQYNQVGFILEDIAE</sequence>
<gene>
    <name evidence="1" type="ORF">PAXRUDRAFT_15980</name>
</gene>
<evidence type="ECO:0000313" key="2">
    <source>
        <dbReference type="Proteomes" id="UP000054538"/>
    </source>
</evidence>
<organism evidence="1 2">
    <name type="scientific">Paxillus rubicundulus Ve08.2h10</name>
    <dbReference type="NCBI Taxonomy" id="930991"/>
    <lineage>
        <taxon>Eukaryota</taxon>
        <taxon>Fungi</taxon>
        <taxon>Dikarya</taxon>
        <taxon>Basidiomycota</taxon>
        <taxon>Agaricomycotina</taxon>
        <taxon>Agaricomycetes</taxon>
        <taxon>Agaricomycetidae</taxon>
        <taxon>Boletales</taxon>
        <taxon>Paxilineae</taxon>
        <taxon>Paxillaceae</taxon>
        <taxon>Paxillus</taxon>
    </lineage>
</organism>
<evidence type="ECO:0000313" key="1">
    <source>
        <dbReference type="EMBL" id="KIK80076.1"/>
    </source>
</evidence>
<reference evidence="1 2" key="1">
    <citation type="submission" date="2014-04" db="EMBL/GenBank/DDBJ databases">
        <authorList>
            <consortium name="DOE Joint Genome Institute"/>
            <person name="Kuo A."/>
            <person name="Kohler A."/>
            <person name="Jargeat P."/>
            <person name="Nagy L.G."/>
            <person name="Floudas D."/>
            <person name="Copeland A."/>
            <person name="Barry K.W."/>
            <person name="Cichocki N."/>
            <person name="Veneault-Fourrey C."/>
            <person name="LaButti K."/>
            <person name="Lindquist E.A."/>
            <person name="Lipzen A."/>
            <person name="Lundell T."/>
            <person name="Morin E."/>
            <person name="Murat C."/>
            <person name="Sun H."/>
            <person name="Tunlid A."/>
            <person name="Henrissat B."/>
            <person name="Grigoriev I.V."/>
            <person name="Hibbett D.S."/>
            <person name="Martin F."/>
            <person name="Nordberg H.P."/>
            <person name="Cantor M.N."/>
            <person name="Hua S.X."/>
        </authorList>
    </citation>
    <scope>NUCLEOTIDE SEQUENCE [LARGE SCALE GENOMIC DNA]</scope>
    <source>
        <strain evidence="1 2">Ve08.2h10</strain>
    </source>
</reference>
<dbReference type="HOGENOM" id="CLU_039070_3_1_1"/>
<dbReference type="OrthoDB" id="2707223at2759"/>